<dbReference type="EMBL" id="JBICCN010000056">
    <property type="protein sequence ID" value="KAL3097012.1"/>
    <property type="molecule type" value="Genomic_DNA"/>
</dbReference>
<keyword evidence="4" id="KW-0862">Zinc</keyword>
<dbReference type="GO" id="GO:0003677">
    <property type="term" value="F:DNA binding"/>
    <property type="evidence" value="ECO:0007669"/>
    <property type="project" value="UniProtKB-KW"/>
</dbReference>
<gene>
    <name evidence="12" type="ORF">niasHS_002728</name>
</gene>
<dbReference type="PRINTS" id="PR00047">
    <property type="entry name" value="STROIDFINGER"/>
</dbReference>
<keyword evidence="7" id="KW-0804">Transcription</keyword>
<dbReference type="SUPFAM" id="SSF48508">
    <property type="entry name" value="Nuclear receptor ligand-binding domain"/>
    <property type="match status" value="1"/>
</dbReference>
<keyword evidence="13" id="KW-1185">Reference proteome</keyword>
<dbReference type="InterPro" id="IPR000536">
    <property type="entry name" value="Nucl_hrmn_rcpt_lig-bd"/>
</dbReference>
<dbReference type="GO" id="GO:0008270">
    <property type="term" value="F:zinc ion binding"/>
    <property type="evidence" value="ECO:0007669"/>
    <property type="project" value="UniProtKB-KW"/>
</dbReference>
<dbReference type="Proteomes" id="UP001620645">
    <property type="component" value="Unassembled WGS sequence"/>
</dbReference>
<keyword evidence="8" id="KW-0675">Receptor</keyword>
<dbReference type="PANTHER" id="PTHR24082">
    <property type="entry name" value="NUCLEAR HORMONE RECEPTOR"/>
    <property type="match status" value="1"/>
</dbReference>
<dbReference type="SMART" id="SM00430">
    <property type="entry name" value="HOLI"/>
    <property type="match status" value="1"/>
</dbReference>
<dbReference type="PROSITE" id="PS51843">
    <property type="entry name" value="NR_LBD"/>
    <property type="match status" value="1"/>
</dbReference>
<evidence type="ECO:0000256" key="9">
    <source>
        <dbReference type="ARBA" id="ARBA00023242"/>
    </source>
</evidence>
<dbReference type="InterPro" id="IPR035500">
    <property type="entry name" value="NHR-like_dom_sf"/>
</dbReference>
<proteinExistence type="inferred from homology"/>
<keyword evidence="6" id="KW-0238">DNA-binding</keyword>
<accession>A0ABD2K299</accession>
<dbReference type="PROSITE" id="PS51030">
    <property type="entry name" value="NUCLEAR_REC_DBD_2"/>
    <property type="match status" value="1"/>
</dbReference>
<keyword evidence="3" id="KW-0863">Zinc-finger</keyword>
<dbReference type="CDD" id="cd06916">
    <property type="entry name" value="NR_DBD_like"/>
    <property type="match status" value="1"/>
</dbReference>
<keyword evidence="2" id="KW-0479">Metal-binding</keyword>
<dbReference type="SMART" id="SM00399">
    <property type="entry name" value="ZnF_C4"/>
    <property type="match status" value="1"/>
</dbReference>
<comment type="caution">
    <text evidence="12">The sequence shown here is derived from an EMBL/GenBank/DDBJ whole genome shotgun (WGS) entry which is preliminary data.</text>
</comment>
<evidence type="ECO:0000256" key="6">
    <source>
        <dbReference type="ARBA" id="ARBA00023125"/>
    </source>
</evidence>
<dbReference type="SUPFAM" id="SSF57716">
    <property type="entry name" value="Glucocorticoid receptor-like (DNA-binding domain)"/>
    <property type="match status" value="1"/>
</dbReference>
<organism evidence="12 13">
    <name type="scientific">Heterodera schachtii</name>
    <name type="common">Sugarbeet cyst nematode worm</name>
    <name type="synonym">Tylenchus schachtii</name>
    <dbReference type="NCBI Taxonomy" id="97005"/>
    <lineage>
        <taxon>Eukaryota</taxon>
        <taxon>Metazoa</taxon>
        <taxon>Ecdysozoa</taxon>
        <taxon>Nematoda</taxon>
        <taxon>Chromadorea</taxon>
        <taxon>Rhabditida</taxon>
        <taxon>Tylenchina</taxon>
        <taxon>Tylenchomorpha</taxon>
        <taxon>Tylenchoidea</taxon>
        <taxon>Heteroderidae</taxon>
        <taxon>Heteroderinae</taxon>
        <taxon>Heterodera</taxon>
    </lineage>
</organism>
<dbReference type="AlphaFoldDB" id="A0ABD2K299"/>
<dbReference type="InterPro" id="IPR001723">
    <property type="entry name" value="Nuclear_hrmn_rcpt"/>
</dbReference>
<dbReference type="InterPro" id="IPR013088">
    <property type="entry name" value="Znf_NHR/GATA"/>
</dbReference>
<sequence>MSDSKETAEGRQTAPNCCKICGDSAGCGVNFGCLSCESCKAFFRRCSVRSQSLKCPFSGHCRITKASRRACQACRLAKCIRNGMRKELVDVWKKMRKKTTEIENGREGNIEEKVNGKKKGREGKGNCCNCKSWKGKQTEEKGTQTEKEMPKVAKECRPSAAVFGFSSQTFADCPLVEDAQQTLLNELVRANAVLDAPLRVPNQQTIPFNLTLVDALRVCELAMRRMVAMCKQLGTFRALPQSDQVTLLRAGLVQLLILRGAMAFDPVNEVWRHAMLVGSGSDGPLPFMLNLNCTFRFLLTFDEQWRTDRTVMLTLQAMVLFCPQADPLEAREVIRTQRERYCELLKRHLDGVTKSAQKAESAFVHLMAKLDELVTLNNSFHLIYMQLNQSELEPLFREIFTAK</sequence>
<dbReference type="Gene3D" id="3.30.50.10">
    <property type="entry name" value="Erythroid Transcription Factor GATA-1, subunit A"/>
    <property type="match status" value="1"/>
</dbReference>
<evidence type="ECO:0000256" key="5">
    <source>
        <dbReference type="ARBA" id="ARBA00023015"/>
    </source>
</evidence>
<keyword evidence="5" id="KW-0805">Transcription regulation</keyword>
<evidence type="ECO:0000256" key="2">
    <source>
        <dbReference type="ARBA" id="ARBA00022723"/>
    </source>
</evidence>
<evidence type="ECO:0000256" key="3">
    <source>
        <dbReference type="ARBA" id="ARBA00022771"/>
    </source>
</evidence>
<dbReference type="PANTHER" id="PTHR24082:SF283">
    <property type="entry name" value="NUCLEAR HORMONE RECEPTOR HR96"/>
    <property type="match status" value="1"/>
</dbReference>
<evidence type="ECO:0000313" key="13">
    <source>
        <dbReference type="Proteomes" id="UP001620645"/>
    </source>
</evidence>
<dbReference type="PRINTS" id="PR00398">
    <property type="entry name" value="STRDHORMONER"/>
</dbReference>
<reference evidence="12 13" key="1">
    <citation type="submission" date="2024-10" db="EMBL/GenBank/DDBJ databases">
        <authorList>
            <person name="Kim D."/>
        </authorList>
    </citation>
    <scope>NUCLEOTIDE SEQUENCE [LARGE SCALE GENOMIC DNA]</scope>
    <source>
        <strain evidence="12">Taebaek</strain>
    </source>
</reference>
<evidence type="ECO:0000259" key="11">
    <source>
        <dbReference type="PROSITE" id="PS51843"/>
    </source>
</evidence>
<protein>
    <submittedName>
        <fullName evidence="12">Uncharacterized protein</fullName>
    </submittedName>
</protein>
<feature type="domain" description="NR LBD" evidence="11">
    <location>
        <begin position="179"/>
        <end position="403"/>
    </location>
</feature>
<comment type="similarity">
    <text evidence="1">Belongs to the nuclear hormone receptor family.</text>
</comment>
<evidence type="ECO:0000259" key="10">
    <source>
        <dbReference type="PROSITE" id="PS51030"/>
    </source>
</evidence>
<evidence type="ECO:0000256" key="4">
    <source>
        <dbReference type="ARBA" id="ARBA00022833"/>
    </source>
</evidence>
<dbReference type="PROSITE" id="PS00031">
    <property type="entry name" value="NUCLEAR_REC_DBD_1"/>
    <property type="match status" value="1"/>
</dbReference>
<evidence type="ECO:0000313" key="12">
    <source>
        <dbReference type="EMBL" id="KAL3097012.1"/>
    </source>
</evidence>
<dbReference type="Gene3D" id="1.10.565.10">
    <property type="entry name" value="Retinoid X Receptor"/>
    <property type="match status" value="1"/>
</dbReference>
<dbReference type="InterPro" id="IPR001628">
    <property type="entry name" value="Znf_hrmn_rcpt"/>
</dbReference>
<feature type="domain" description="Nuclear receptor" evidence="10">
    <location>
        <begin position="15"/>
        <end position="91"/>
    </location>
</feature>
<keyword evidence="9" id="KW-0539">Nucleus</keyword>
<dbReference type="Pfam" id="PF00105">
    <property type="entry name" value="zf-C4"/>
    <property type="match status" value="1"/>
</dbReference>
<evidence type="ECO:0000256" key="8">
    <source>
        <dbReference type="ARBA" id="ARBA00023170"/>
    </source>
</evidence>
<dbReference type="InterPro" id="IPR050234">
    <property type="entry name" value="Nuclear_hormone_rcpt_NR1"/>
</dbReference>
<evidence type="ECO:0000256" key="7">
    <source>
        <dbReference type="ARBA" id="ARBA00023163"/>
    </source>
</evidence>
<evidence type="ECO:0000256" key="1">
    <source>
        <dbReference type="ARBA" id="ARBA00005993"/>
    </source>
</evidence>
<name>A0ABD2K299_HETSC</name>